<dbReference type="STRING" id="526226.Gbro_1100"/>
<dbReference type="eggNOG" id="COG2852">
    <property type="taxonomic scope" value="Bacteria"/>
</dbReference>
<name>D0L4V6_GORB4</name>
<reference evidence="2" key="1">
    <citation type="submission" date="2009-10" db="EMBL/GenBank/DDBJ databases">
        <title>The complete chromosome of Gordonia bronchialis DSM 43247.</title>
        <authorList>
            <consortium name="US DOE Joint Genome Institute (JGI-PGF)"/>
            <person name="Lucas S."/>
            <person name="Copeland A."/>
            <person name="Lapidus A."/>
            <person name="Glavina del Rio T."/>
            <person name="Dalin E."/>
            <person name="Tice H."/>
            <person name="Bruce D."/>
            <person name="Goodwin L."/>
            <person name="Pitluck S."/>
            <person name="Kyrpides N."/>
            <person name="Mavromatis K."/>
            <person name="Ivanova N."/>
            <person name="Ovchinnikova G."/>
            <person name="Saunders E."/>
            <person name="Brettin T."/>
            <person name="Detter J.C."/>
            <person name="Han C."/>
            <person name="Larimer F."/>
            <person name="Land M."/>
            <person name="Hauser L."/>
            <person name="Markowitz V."/>
            <person name="Cheng J.-F."/>
            <person name="Hugenholtz P."/>
            <person name="Woyke T."/>
            <person name="Wu D."/>
            <person name="Jando M."/>
            <person name="Schneider S."/>
            <person name="Goeker M."/>
            <person name="Klenk H.-P."/>
            <person name="Eisen J.A."/>
        </authorList>
    </citation>
    <scope>NUCLEOTIDE SEQUENCE [LARGE SCALE GENOMIC DNA]</scope>
    <source>
        <strain evidence="2">ATCC 25592 / DSM 43247 / BCRC 13721 / JCM 3198 / KCTC 3076 / NBRC 16047 / NCTC 10667</strain>
    </source>
</reference>
<dbReference type="KEGG" id="gbr:Gbro_1100"/>
<gene>
    <name evidence="1" type="ordered locus">Gbro_1100</name>
</gene>
<dbReference type="RefSeq" id="WP_012832986.1">
    <property type="nucleotide sequence ID" value="NC_013441.1"/>
</dbReference>
<dbReference type="OrthoDB" id="2594539at2"/>
<evidence type="ECO:0000313" key="1">
    <source>
        <dbReference type="EMBL" id="ACY20408.1"/>
    </source>
</evidence>
<dbReference type="AlphaFoldDB" id="D0L4V6"/>
<proteinExistence type="predicted"/>
<evidence type="ECO:0000313" key="2">
    <source>
        <dbReference type="Proteomes" id="UP000001219"/>
    </source>
</evidence>
<reference evidence="1 2" key="2">
    <citation type="journal article" date="2010" name="Stand. Genomic Sci.">
        <title>Complete genome sequence of Gordonia bronchialis type strain (3410).</title>
        <authorList>
            <person name="Ivanova N."/>
            <person name="Sikorski J."/>
            <person name="Jando M."/>
            <person name="Lapidus A."/>
            <person name="Nolan M."/>
            <person name="Lucas S."/>
            <person name="Del Rio T.G."/>
            <person name="Tice H."/>
            <person name="Copeland A."/>
            <person name="Cheng J.F."/>
            <person name="Chen F."/>
            <person name="Bruce D."/>
            <person name="Goodwin L."/>
            <person name="Pitluck S."/>
            <person name="Mavromatis K."/>
            <person name="Ovchinnikova G."/>
            <person name="Pati A."/>
            <person name="Chen A."/>
            <person name="Palaniappan K."/>
            <person name="Land M."/>
            <person name="Hauser L."/>
            <person name="Chang Y.J."/>
            <person name="Jeffries C.D."/>
            <person name="Chain P."/>
            <person name="Saunders E."/>
            <person name="Han C."/>
            <person name="Detter J.C."/>
            <person name="Brettin T."/>
            <person name="Rohde M."/>
            <person name="Goker M."/>
            <person name="Bristow J."/>
            <person name="Eisen J.A."/>
            <person name="Markowitz V."/>
            <person name="Hugenholtz P."/>
            <person name="Klenk H.P."/>
            <person name="Kyrpides N.C."/>
        </authorList>
    </citation>
    <scope>NUCLEOTIDE SEQUENCE [LARGE SCALE GENOMIC DNA]</scope>
    <source>
        <strain evidence="2">ATCC 25592 / DSM 43247 / BCRC 13721 / JCM 3198 / KCTC 3076 / NBRC 16047 / NCTC 10667</strain>
    </source>
</reference>
<dbReference type="EMBL" id="CP001802">
    <property type="protein sequence ID" value="ACY20408.1"/>
    <property type="molecule type" value="Genomic_DNA"/>
</dbReference>
<protein>
    <recommendedName>
        <fullName evidence="3">DUF559 domain-containing protein</fullName>
    </recommendedName>
</protein>
<keyword evidence="2" id="KW-1185">Reference proteome</keyword>
<evidence type="ECO:0008006" key="3">
    <source>
        <dbReference type="Google" id="ProtNLM"/>
    </source>
</evidence>
<dbReference type="HOGENOM" id="CLU_073055_1_0_11"/>
<accession>D0L4V6</accession>
<dbReference type="Proteomes" id="UP000001219">
    <property type="component" value="Chromosome"/>
</dbReference>
<sequence>MDEPNSQRDFGIYTRVELADRDFTDTEIRRMVRTGALSHLARGWYATPTAEPAAATAVSKGGCLSCVSALAAYGFWVPPGYSGTTHIRGAKRRRGDLGFCRGYGPPLPVTAAVDLSPTALVYAARCMTAEDWIAVTDSVMNTWKIDVPALQEMMPYLPRTIIRLMQRCDHRSQSGTESIVRVRLRALGFAVEVQPRIETVGHVDLKVGRLLIECDSKLHHTSLEDYQKDRMRDRKALIRQDIPFRVTFDDVIYGWAETLDDICAVTRPDRHRVRKGRSQ</sequence>
<organism evidence="1 2">
    <name type="scientific">Gordonia bronchialis (strain ATCC 25592 / DSM 43247 / BCRC 13721 / JCM 3198 / KCTC 3076 / NBRC 16047 / NCTC 10667)</name>
    <name type="common">Rhodococcus bronchialis</name>
    <dbReference type="NCBI Taxonomy" id="526226"/>
    <lineage>
        <taxon>Bacteria</taxon>
        <taxon>Bacillati</taxon>
        <taxon>Actinomycetota</taxon>
        <taxon>Actinomycetes</taxon>
        <taxon>Mycobacteriales</taxon>
        <taxon>Gordoniaceae</taxon>
        <taxon>Gordonia</taxon>
    </lineage>
</organism>